<dbReference type="EMBL" id="VNIQ01000002">
    <property type="protein sequence ID" value="TYQ06338.1"/>
    <property type="molecule type" value="Genomic_DNA"/>
</dbReference>
<gene>
    <name evidence="1" type="ORF">FNL38_102473</name>
</gene>
<evidence type="ECO:0008006" key="2">
    <source>
        <dbReference type="Google" id="ProtNLM"/>
    </source>
</evidence>
<reference evidence="1" key="1">
    <citation type="submission" date="2019-07" db="EMBL/GenBank/DDBJ databases">
        <title>Genomic Encyclopedia of Type Strains, Phase IV (KMG-IV): sequencing the most valuable type-strain genomes for metagenomic binning, comparative biology and taxonomic classification.</title>
        <authorList>
            <person name="Goeker M."/>
        </authorList>
    </citation>
    <scope>NUCLEOTIDE SEQUENCE</scope>
    <source>
        <strain evidence="1">DSM 44596</strain>
    </source>
</reference>
<dbReference type="AlphaFoldDB" id="A0A652YT91"/>
<sequence>MAETNGDLPVDDAHTNRSHVGEGIADGRNYPGYLLIGLALATLGLTLVALGYGFQGWALIAGAVCAVSLVLGVAAVLLERRRVKRLEGHNLTDQEGH</sequence>
<organism evidence="1">
    <name type="scientific">Nocardia globerula</name>
    <dbReference type="NCBI Taxonomy" id="1818"/>
    <lineage>
        <taxon>Bacteria</taxon>
        <taxon>Bacillati</taxon>
        <taxon>Actinomycetota</taxon>
        <taxon>Actinomycetes</taxon>
        <taxon>Mycobacteriales</taxon>
        <taxon>Nocardiaceae</taxon>
        <taxon>Nocardia</taxon>
    </lineage>
</organism>
<evidence type="ECO:0000313" key="1">
    <source>
        <dbReference type="EMBL" id="TYQ06338.1"/>
    </source>
</evidence>
<comment type="caution">
    <text evidence="1">The sequence shown here is derived from an EMBL/GenBank/DDBJ whole genome shotgun (WGS) entry which is preliminary data.</text>
</comment>
<protein>
    <recommendedName>
        <fullName evidence="2">UsfY protein</fullName>
    </recommendedName>
</protein>
<accession>A0A652YT91</accession>
<proteinExistence type="predicted"/>
<name>A0A652YT91_NOCGL</name>